<organism evidence="7 8">
    <name type="scientific">Acanthamoeba castellanii (strain ATCC 30010 / Neff)</name>
    <dbReference type="NCBI Taxonomy" id="1257118"/>
    <lineage>
        <taxon>Eukaryota</taxon>
        <taxon>Amoebozoa</taxon>
        <taxon>Discosea</taxon>
        <taxon>Longamoebia</taxon>
        <taxon>Centramoebida</taxon>
        <taxon>Acanthamoebidae</taxon>
        <taxon>Acanthamoeba</taxon>
    </lineage>
</organism>
<dbReference type="PIRSF" id="PIRSF005992">
    <property type="entry name" value="Clathrin_mu"/>
    <property type="match status" value="1"/>
</dbReference>
<comment type="subcellular location">
    <subcellularLocation>
        <location evidence="1">Endomembrane system</location>
    </subcellularLocation>
</comment>
<evidence type="ECO:0000256" key="4">
    <source>
        <dbReference type="ARBA" id="ARBA00023136"/>
    </source>
</evidence>
<dbReference type="PRINTS" id="PR00314">
    <property type="entry name" value="CLATHRINADPT"/>
</dbReference>
<dbReference type="OrthoDB" id="10259133at2759"/>
<evidence type="ECO:0000256" key="3">
    <source>
        <dbReference type="ARBA" id="ARBA00022927"/>
    </source>
</evidence>
<dbReference type="GO" id="GO:0006886">
    <property type="term" value="P:intracellular protein transport"/>
    <property type="evidence" value="ECO:0007669"/>
    <property type="project" value="UniProtKB-UniRule"/>
</dbReference>
<dbReference type="InterPro" id="IPR028565">
    <property type="entry name" value="MHD"/>
</dbReference>
<dbReference type="Gene3D" id="2.60.40.1170">
    <property type="entry name" value="Mu homology domain, subdomain B"/>
    <property type="match status" value="2"/>
</dbReference>
<dbReference type="KEGG" id="acan:ACA1_275630"/>
<dbReference type="STRING" id="1257118.L8GQC3"/>
<dbReference type="GO" id="GO:0030131">
    <property type="term" value="C:clathrin adaptor complex"/>
    <property type="evidence" value="ECO:0007669"/>
    <property type="project" value="UniProtKB-UniRule"/>
</dbReference>
<keyword evidence="4" id="KW-0472">Membrane</keyword>
<dbReference type="Gene3D" id="3.30.450.60">
    <property type="match status" value="1"/>
</dbReference>
<proteinExistence type="inferred from homology"/>
<comment type="similarity">
    <text evidence="5">Belongs to the adaptor complexes medium subunit family.</text>
</comment>
<dbReference type="InterPro" id="IPR001392">
    <property type="entry name" value="Clathrin_mu"/>
</dbReference>
<dbReference type="GO" id="GO:0012505">
    <property type="term" value="C:endomembrane system"/>
    <property type="evidence" value="ECO:0007669"/>
    <property type="project" value="UniProtKB-SubCell"/>
</dbReference>
<dbReference type="InterPro" id="IPR036168">
    <property type="entry name" value="AP2_Mu_C_sf"/>
</dbReference>
<evidence type="ECO:0000313" key="8">
    <source>
        <dbReference type="Proteomes" id="UP000011083"/>
    </source>
</evidence>
<keyword evidence="3 5" id="KW-0653">Protein transport</keyword>
<evidence type="ECO:0000256" key="1">
    <source>
        <dbReference type="ARBA" id="ARBA00004308"/>
    </source>
</evidence>
<dbReference type="PANTHER" id="PTHR10529">
    <property type="entry name" value="AP COMPLEX SUBUNIT MU"/>
    <property type="match status" value="1"/>
</dbReference>
<dbReference type="InterPro" id="IPR050431">
    <property type="entry name" value="Adaptor_comp_med_subunit"/>
</dbReference>
<dbReference type="RefSeq" id="XP_004337402.1">
    <property type="nucleotide sequence ID" value="XM_004337354.1"/>
</dbReference>
<name>L8GQC3_ACACF</name>
<dbReference type="CDD" id="cd09250">
    <property type="entry name" value="AP-1_Mu1_Cterm"/>
    <property type="match status" value="1"/>
</dbReference>
<dbReference type="PROSITE" id="PS51072">
    <property type="entry name" value="MHD"/>
    <property type="match status" value="1"/>
</dbReference>
<dbReference type="SUPFAM" id="SSF49447">
    <property type="entry name" value="Second domain of Mu2 adaptin subunit (ap50) of ap2 adaptor"/>
    <property type="match status" value="1"/>
</dbReference>
<evidence type="ECO:0000256" key="2">
    <source>
        <dbReference type="ARBA" id="ARBA00022448"/>
    </source>
</evidence>
<dbReference type="SUPFAM" id="SSF64356">
    <property type="entry name" value="SNARE-like"/>
    <property type="match status" value="1"/>
</dbReference>
<reference evidence="7 8" key="1">
    <citation type="journal article" date="2013" name="Genome Biol.">
        <title>Genome of Acanthamoeba castellanii highlights extensive lateral gene transfer and early evolution of tyrosine kinase signaling.</title>
        <authorList>
            <person name="Clarke M."/>
            <person name="Lohan A.J."/>
            <person name="Liu B."/>
            <person name="Lagkouvardos I."/>
            <person name="Roy S."/>
            <person name="Zafar N."/>
            <person name="Bertelli C."/>
            <person name="Schilde C."/>
            <person name="Kianianmomeni A."/>
            <person name="Burglin T.R."/>
            <person name="Frech C."/>
            <person name="Turcotte B."/>
            <person name="Kopec K.O."/>
            <person name="Synnott J.M."/>
            <person name="Choo C."/>
            <person name="Paponov I."/>
            <person name="Finkler A."/>
            <person name="Soon Heng Tan C."/>
            <person name="Hutchins A.P."/>
            <person name="Weinmeier T."/>
            <person name="Rattei T."/>
            <person name="Chu J.S."/>
            <person name="Gimenez G."/>
            <person name="Irimia M."/>
            <person name="Rigden D.J."/>
            <person name="Fitzpatrick D.A."/>
            <person name="Lorenzo-Morales J."/>
            <person name="Bateman A."/>
            <person name="Chiu C.H."/>
            <person name="Tang P."/>
            <person name="Hegemann P."/>
            <person name="Fromm H."/>
            <person name="Raoult D."/>
            <person name="Greub G."/>
            <person name="Miranda-Saavedra D."/>
            <person name="Chen N."/>
            <person name="Nash P."/>
            <person name="Ginger M.L."/>
            <person name="Horn M."/>
            <person name="Schaap P."/>
            <person name="Caler L."/>
            <person name="Loftus B."/>
        </authorList>
    </citation>
    <scope>NUCLEOTIDE SEQUENCE [LARGE SCALE GENOMIC DNA]</scope>
    <source>
        <strain evidence="7 8">Neff</strain>
    </source>
</reference>
<sequence>MDIFMASEDSEAKPIFVEDGITYVSVNHSNLILLAVTPKNADAAMMLLFLYKLIQVLVSYFNRLEEESIKDNFIIIYELLDEMMDFGYPQATDAKILKEFITQDSYKLQKEVRPAPSLSTAVPWRNGSAKYASNEVFLDVSANGAVLRSDLTGQIRIKPELSGMPNLSLGLNDRLQLESSLTASGGKGTVVMEDIAFNQCVSLTEFERDRIISFIPPDEEFSLMTYRLSTLHIKPLIWVEAIVNVHQHSRVEYLIKARAQFKTRSTAKNVNIFVPVPPDADSPKFRTNSSSGSVKYVPEKDAICWHIPSFQGGKEFLLRAHVALPSTGGGEEDAPRFAHPPITVHFEIPGLPVSGLQVRYLKVFERSGYQALPWVRYVTMSGDYQFRLA</sequence>
<dbReference type="EMBL" id="KB008032">
    <property type="protein sequence ID" value="ELR15389.1"/>
    <property type="molecule type" value="Genomic_DNA"/>
</dbReference>
<evidence type="ECO:0000256" key="5">
    <source>
        <dbReference type="PIRNR" id="PIRNR005992"/>
    </source>
</evidence>
<dbReference type="Proteomes" id="UP000011083">
    <property type="component" value="Unassembled WGS sequence"/>
</dbReference>
<evidence type="ECO:0000259" key="6">
    <source>
        <dbReference type="PROSITE" id="PS51072"/>
    </source>
</evidence>
<dbReference type="GeneID" id="14916074"/>
<evidence type="ECO:0000313" key="7">
    <source>
        <dbReference type="EMBL" id="ELR15389.1"/>
    </source>
</evidence>
<dbReference type="FunFam" id="3.30.450.60:FF:000002">
    <property type="entry name" value="AP-2 complex subunit mu, putative"/>
    <property type="match status" value="1"/>
</dbReference>
<keyword evidence="8" id="KW-1185">Reference proteome</keyword>
<dbReference type="InterPro" id="IPR011012">
    <property type="entry name" value="Longin-like_dom_sf"/>
</dbReference>
<dbReference type="Pfam" id="PF00928">
    <property type="entry name" value="Adap_comp_sub"/>
    <property type="match status" value="1"/>
</dbReference>
<feature type="domain" description="MHD" evidence="6">
    <location>
        <begin position="125"/>
        <end position="387"/>
    </location>
</feature>
<dbReference type="GO" id="GO:0016192">
    <property type="term" value="P:vesicle-mediated transport"/>
    <property type="evidence" value="ECO:0007669"/>
    <property type="project" value="InterPro"/>
</dbReference>
<dbReference type="VEuPathDB" id="AmoebaDB:ACA1_275630"/>
<protein>
    <submittedName>
        <fullName evidence="7">Adaptorrelated protein complex 1, mu 1 subunit isoform 10, putative</fullName>
    </submittedName>
</protein>
<keyword evidence="2 5" id="KW-0813">Transport</keyword>
<dbReference type="GO" id="GO:0031201">
    <property type="term" value="C:SNARE complex"/>
    <property type="evidence" value="ECO:0007669"/>
    <property type="project" value="UniProtKB-ARBA"/>
</dbReference>
<dbReference type="AlphaFoldDB" id="L8GQC3"/>
<gene>
    <name evidence="7" type="ORF">ACA1_275630</name>
</gene>
<accession>L8GQC3</accession>